<keyword evidence="2" id="KW-0325">Glycoprotein</keyword>
<dbReference type="FunFam" id="2.40.10.10:FF:000068">
    <property type="entry name" value="transmembrane protease serine 2"/>
    <property type="match status" value="1"/>
</dbReference>
<dbReference type="PANTHER" id="PTHR24256">
    <property type="entry name" value="TRYPTASE-RELATED"/>
    <property type="match status" value="1"/>
</dbReference>
<name>U5ETQ1_9DIPT</name>
<reference evidence="7" key="1">
    <citation type="journal article" date="2014" name="Insect Biochem. Mol. Biol.">
        <title>An insight into the sialome of the frog biting fly, Corethrella appendiculata.</title>
        <authorList>
            <person name="Ribeiro J.M.C."/>
            <person name="Chagas A.C."/>
            <person name="Pham V.M."/>
            <person name="Lounibos L.P."/>
            <person name="Calvo E."/>
        </authorList>
    </citation>
    <scope>NUCLEOTIDE SEQUENCE</scope>
    <source>
        <tissue evidence="7">Salivary glands</tissue>
    </source>
</reference>
<keyword evidence="7" id="KW-0378">Hydrolase</keyword>
<dbReference type="AlphaFoldDB" id="U5ETQ1"/>
<dbReference type="InterPro" id="IPR031986">
    <property type="entry name" value="GD_N"/>
</dbReference>
<dbReference type="Pfam" id="PF16030">
    <property type="entry name" value="GD_N"/>
    <property type="match status" value="1"/>
</dbReference>
<dbReference type="InterPro" id="IPR001254">
    <property type="entry name" value="Trypsin_dom"/>
</dbReference>
<evidence type="ECO:0000256" key="5">
    <source>
        <dbReference type="SAM" id="SignalP"/>
    </source>
</evidence>
<keyword evidence="5" id="KW-0732">Signal</keyword>
<keyword evidence="7" id="KW-0645">Protease</keyword>
<feature type="chain" id="PRO_5005713266" evidence="5">
    <location>
        <begin position="22"/>
        <end position="505"/>
    </location>
</feature>
<dbReference type="Gene3D" id="2.40.10.10">
    <property type="entry name" value="Trypsin-like serine proteases"/>
    <property type="match status" value="1"/>
</dbReference>
<evidence type="ECO:0000259" key="6">
    <source>
        <dbReference type="PROSITE" id="PS50240"/>
    </source>
</evidence>
<organism evidence="7">
    <name type="scientific">Corethrella appendiculata</name>
    <dbReference type="NCBI Taxonomy" id="1370023"/>
    <lineage>
        <taxon>Eukaryota</taxon>
        <taxon>Metazoa</taxon>
        <taxon>Ecdysozoa</taxon>
        <taxon>Arthropoda</taxon>
        <taxon>Hexapoda</taxon>
        <taxon>Insecta</taxon>
        <taxon>Pterygota</taxon>
        <taxon>Neoptera</taxon>
        <taxon>Endopterygota</taxon>
        <taxon>Diptera</taxon>
        <taxon>Nematocera</taxon>
        <taxon>Culicoidea</taxon>
        <taxon>Chaoboridae</taxon>
        <taxon>Corethrella</taxon>
    </lineage>
</organism>
<proteinExistence type="evidence at transcript level"/>
<dbReference type="EMBL" id="GANO01004262">
    <property type="protein sequence ID" value="JAB55609.1"/>
    <property type="molecule type" value="mRNA"/>
</dbReference>
<evidence type="ECO:0000256" key="4">
    <source>
        <dbReference type="SAM" id="MobiDB-lite"/>
    </source>
</evidence>
<dbReference type="Pfam" id="PF00089">
    <property type="entry name" value="Trypsin"/>
    <property type="match status" value="1"/>
</dbReference>
<dbReference type="SUPFAM" id="SSF50494">
    <property type="entry name" value="Trypsin-like serine proteases"/>
    <property type="match status" value="1"/>
</dbReference>
<dbReference type="InterPro" id="IPR009003">
    <property type="entry name" value="Peptidase_S1_PA"/>
</dbReference>
<accession>U5ETQ1</accession>
<dbReference type="GO" id="GO:0006508">
    <property type="term" value="P:proteolysis"/>
    <property type="evidence" value="ECO:0007669"/>
    <property type="project" value="UniProtKB-KW"/>
</dbReference>
<evidence type="ECO:0000256" key="3">
    <source>
        <dbReference type="ARBA" id="ARBA00024195"/>
    </source>
</evidence>
<protein>
    <submittedName>
        <fullName evidence="7">Putative trypsin-like serine protease</fullName>
    </submittedName>
</protein>
<dbReference type="CDD" id="cd00190">
    <property type="entry name" value="Tryp_SPc"/>
    <property type="match status" value="1"/>
</dbReference>
<feature type="signal peptide" evidence="5">
    <location>
        <begin position="1"/>
        <end position="21"/>
    </location>
</feature>
<sequence length="505" mass="56747">MFILKILFFYYFLIIKKSCWCQDIPNSPCPEVFEYESQSNGTTGLLKLSNVQLNNTDLQIQMSEDEESESQNITSIELVDSQEQVTQQIANGQPVHFRIHFQTTNDRIPKVVSIYLNENLICNGQSTTRSGVFGRQTVTVFSSQMDFSSSSWSKPTYSFTNIGPTVLSGPQFFNTNNGLPSLLSSNTMFESSFFSTNTGGQIGNPIIQNQLNSPNLQNFLNNNWQTSGFTNLNGNNQPVQAPAQYIPTQGTTKRPQTEKPRKPVCGKPSTNFRKNLLNQIQRGEYPWLVGIYAYTGKIFQYICSGTIVSENMILTSAHCLTNSNNQNKNITIELGRYNMLDPTEVNNGIKYVYVNDVIINPGYKSTSVEADIGLLITQQEITYTDYIRPICLHSADDNIDNIVDKKATILDWGSNKEGKLTSTRLTHVSIMSKSTCSYQSSKTICAGRLRTDHCQGGSSAGLIMKMNDQWFLRGIVSNAECNSYGIFTDILKYREWLQGYLLDNN</sequence>
<evidence type="ECO:0000313" key="7">
    <source>
        <dbReference type="EMBL" id="JAB55609.1"/>
    </source>
</evidence>
<feature type="region of interest" description="Disordered" evidence="4">
    <location>
        <begin position="248"/>
        <end position="268"/>
    </location>
</feature>
<dbReference type="PROSITE" id="PS50240">
    <property type="entry name" value="TRYPSIN_DOM"/>
    <property type="match status" value="1"/>
</dbReference>
<feature type="domain" description="Peptidase S1" evidence="6">
    <location>
        <begin position="263"/>
        <end position="502"/>
    </location>
</feature>
<dbReference type="InterPro" id="IPR043504">
    <property type="entry name" value="Peptidase_S1_PA_chymotrypsin"/>
</dbReference>
<dbReference type="SMART" id="SM00020">
    <property type="entry name" value="Tryp_SPc"/>
    <property type="match status" value="1"/>
</dbReference>
<dbReference type="InterPro" id="IPR051487">
    <property type="entry name" value="Ser/Thr_Proteases_Immune/Dev"/>
</dbReference>
<dbReference type="GO" id="GO:0004252">
    <property type="term" value="F:serine-type endopeptidase activity"/>
    <property type="evidence" value="ECO:0007669"/>
    <property type="project" value="InterPro"/>
</dbReference>
<keyword evidence="1" id="KW-1015">Disulfide bond</keyword>
<comment type="similarity">
    <text evidence="3">Belongs to the peptidase S1 family. CLIP subfamily.</text>
</comment>
<evidence type="ECO:0000256" key="1">
    <source>
        <dbReference type="ARBA" id="ARBA00023157"/>
    </source>
</evidence>
<evidence type="ECO:0000256" key="2">
    <source>
        <dbReference type="ARBA" id="ARBA00023180"/>
    </source>
</evidence>